<keyword evidence="3" id="KW-1185">Reference proteome</keyword>
<dbReference type="AlphaFoldDB" id="A0AAW2C6R3"/>
<evidence type="ECO:0000313" key="3">
    <source>
        <dbReference type="Proteomes" id="UP001459277"/>
    </source>
</evidence>
<dbReference type="PANTHER" id="PTHR47723">
    <property type="entry name" value="OS05G0353850 PROTEIN"/>
    <property type="match status" value="1"/>
</dbReference>
<comment type="caution">
    <text evidence="2">The sequence shown here is derived from an EMBL/GenBank/DDBJ whole genome shotgun (WGS) entry which is preliminary data.</text>
</comment>
<accession>A0AAW2C6R3</accession>
<evidence type="ECO:0000259" key="1">
    <source>
        <dbReference type="Pfam" id="PF13456"/>
    </source>
</evidence>
<sequence>MGLLLAAQLGITHIVVELDALTIVNLVSANMTSNRSYSPLLNHCRYLLGRFHRFKASHTFREANRCADNLARASCSLAGDFVILDLPPNDVLCNLFKF</sequence>
<dbReference type="GO" id="GO:0003676">
    <property type="term" value="F:nucleic acid binding"/>
    <property type="evidence" value="ECO:0007669"/>
    <property type="project" value="InterPro"/>
</dbReference>
<dbReference type="InterPro" id="IPR036397">
    <property type="entry name" value="RNaseH_sf"/>
</dbReference>
<evidence type="ECO:0000313" key="2">
    <source>
        <dbReference type="EMBL" id="KAK9992659.1"/>
    </source>
</evidence>
<dbReference type="Pfam" id="PF13456">
    <property type="entry name" value="RVT_3"/>
    <property type="match status" value="1"/>
</dbReference>
<proteinExistence type="predicted"/>
<feature type="domain" description="RNase H type-1" evidence="1">
    <location>
        <begin position="1"/>
        <end position="73"/>
    </location>
</feature>
<protein>
    <recommendedName>
        <fullName evidence="1">RNase H type-1 domain-containing protein</fullName>
    </recommendedName>
</protein>
<dbReference type="InterPro" id="IPR002156">
    <property type="entry name" value="RNaseH_domain"/>
</dbReference>
<dbReference type="PANTHER" id="PTHR47723:SF13">
    <property type="entry name" value="PUTATIVE-RELATED"/>
    <property type="match status" value="1"/>
</dbReference>
<dbReference type="InterPro" id="IPR044730">
    <property type="entry name" value="RNase_H-like_dom_plant"/>
</dbReference>
<reference evidence="2 3" key="1">
    <citation type="submission" date="2024-01" db="EMBL/GenBank/DDBJ databases">
        <title>A telomere-to-telomere, gap-free genome of sweet tea (Lithocarpus litseifolius).</title>
        <authorList>
            <person name="Zhou J."/>
        </authorList>
    </citation>
    <scope>NUCLEOTIDE SEQUENCE [LARGE SCALE GENOMIC DNA]</scope>
    <source>
        <strain evidence="2">Zhou-2022a</strain>
        <tissue evidence="2">Leaf</tissue>
    </source>
</reference>
<dbReference type="CDD" id="cd06222">
    <property type="entry name" value="RNase_H_like"/>
    <property type="match status" value="1"/>
</dbReference>
<dbReference type="Gene3D" id="3.30.420.10">
    <property type="entry name" value="Ribonuclease H-like superfamily/Ribonuclease H"/>
    <property type="match status" value="1"/>
</dbReference>
<name>A0AAW2C6R3_9ROSI</name>
<dbReference type="EMBL" id="JAZDWU010000009">
    <property type="protein sequence ID" value="KAK9992659.1"/>
    <property type="molecule type" value="Genomic_DNA"/>
</dbReference>
<gene>
    <name evidence="2" type="ORF">SO802_027644</name>
</gene>
<dbReference type="InterPro" id="IPR053151">
    <property type="entry name" value="RNase_H-like"/>
</dbReference>
<dbReference type="GO" id="GO:0004523">
    <property type="term" value="F:RNA-DNA hybrid ribonuclease activity"/>
    <property type="evidence" value="ECO:0007669"/>
    <property type="project" value="InterPro"/>
</dbReference>
<dbReference type="Proteomes" id="UP001459277">
    <property type="component" value="Unassembled WGS sequence"/>
</dbReference>
<organism evidence="2 3">
    <name type="scientific">Lithocarpus litseifolius</name>
    <dbReference type="NCBI Taxonomy" id="425828"/>
    <lineage>
        <taxon>Eukaryota</taxon>
        <taxon>Viridiplantae</taxon>
        <taxon>Streptophyta</taxon>
        <taxon>Embryophyta</taxon>
        <taxon>Tracheophyta</taxon>
        <taxon>Spermatophyta</taxon>
        <taxon>Magnoliopsida</taxon>
        <taxon>eudicotyledons</taxon>
        <taxon>Gunneridae</taxon>
        <taxon>Pentapetalae</taxon>
        <taxon>rosids</taxon>
        <taxon>fabids</taxon>
        <taxon>Fagales</taxon>
        <taxon>Fagaceae</taxon>
        <taxon>Lithocarpus</taxon>
    </lineage>
</organism>